<dbReference type="Pfam" id="PF02167">
    <property type="entry name" value="Cytochrom_C1"/>
    <property type="match status" value="1"/>
</dbReference>
<feature type="binding site" description="covalent" evidence="14">
    <location>
        <position position="470"/>
    </location>
    <ligand>
        <name>heme c</name>
        <dbReference type="ChEBI" id="CHEBI:61717"/>
    </ligand>
</feature>
<feature type="domain" description="Cytochrome b/b6 C-terminal region profile" evidence="18">
    <location>
        <begin position="229"/>
        <end position="402"/>
    </location>
</feature>
<dbReference type="Gene3D" id="1.10.760.10">
    <property type="entry name" value="Cytochrome c-like domain"/>
    <property type="match status" value="1"/>
</dbReference>
<feature type="transmembrane region" description="Helical" evidence="16">
    <location>
        <begin position="187"/>
        <end position="209"/>
    </location>
</feature>
<accession>A0AAW8B3D4</accession>
<sequence length="677" mass="76730">MNWLTGLWGWVDKRLPVQRAWDTHMGKYYAPKNFNFWYFFGVLSMVVLVIQLLSGIWLLMSYQGSSEQAFASVEYIMRDVDYGWIIRYMHSTGASAFFIVVYMHMFRGLLYGSYKPPRELVWIFGMTIYVALMAEAFLGYVLPWGQMSYWGAQVIISLFGAIPVVGEDIVQWVRGDYLISGITLNRFMSLHVVAVPIILLALVVLHILALHEVGSNNPDGVEIKKNKDENGIPRDGIPFHPYYTVHDLVPIVVFLFVFAFIMFFVPEMGGYFLEHANFEIANPLKTPAHIAPVWYFTPFYSMLRAVPDKFAGFMVMAAAIAIMFVLPWLDRSPVKSIRYKGNFSRIALLVFAASFIILGVLGVKAPTPARTLLAQICTILYFVFFLAMPIWTKLEKTTPQPERVTTNGGFGPWKSLAALIFVALLAWLPLKAVGSESEHECGTIACDEFEADLSDKASLQHGAKLFVNYCMGCHSAKYSRWERVARDLKMPAGMVMDNLVFADQKIGSLMSIAMPADKAKVWFGAAPPDLTLVARARSSEWVYTYLRHFYKDPSRPFGVNNKVFKDVGMPHALLDVQGLQECAPGPVHAANGGIKRDPLTRAEILEDDCGRYSLVTEGTMSPEEYDEAVYDLVNFLTYIAEPMAEDRQRIGIYVLLFLAFLFIWVWLLNREYWKGIH</sequence>
<comment type="cofactor">
    <cofactor evidence="15">
        <name>heme b</name>
        <dbReference type="ChEBI" id="CHEBI:60344"/>
    </cofactor>
    <text evidence="15">Binds 2 heme groups non-covalently.</text>
</comment>
<evidence type="ECO:0000313" key="20">
    <source>
        <dbReference type="Proteomes" id="UP001178354"/>
    </source>
</evidence>
<evidence type="ECO:0000256" key="8">
    <source>
        <dbReference type="ARBA" id="ARBA00022692"/>
    </source>
</evidence>
<dbReference type="FunFam" id="1.20.810.10:FF:000004">
    <property type="entry name" value="Cytochrome b"/>
    <property type="match status" value="1"/>
</dbReference>
<protein>
    <recommendedName>
        <fullName evidence="4 15">Cytochrome b</fullName>
    </recommendedName>
</protein>
<proteinExistence type="inferred from homology"/>
<evidence type="ECO:0000256" key="12">
    <source>
        <dbReference type="ARBA" id="ARBA00023004"/>
    </source>
</evidence>
<feature type="domain" description="Cytochrome b/b6 N-terminal region profile" evidence="17">
    <location>
        <begin position="7"/>
        <end position="219"/>
    </location>
</feature>
<feature type="transmembrane region" description="Helical" evidence="16">
    <location>
        <begin position="248"/>
        <end position="265"/>
    </location>
</feature>
<dbReference type="Pfam" id="PF00032">
    <property type="entry name" value="Cytochrom_B_C"/>
    <property type="match status" value="1"/>
</dbReference>
<feature type="transmembrane region" description="Helical" evidence="16">
    <location>
        <begin position="36"/>
        <end position="62"/>
    </location>
</feature>
<evidence type="ECO:0000256" key="11">
    <source>
        <dbReference type="ARBA" id="ARBA00022989"/>
    </source>
</evidence>
<dbReference type="GO" id="GO:0020037">
    <property type="term" value="F:heme binding"/>
    <property type="evidence" value="ECO:0007669"/>
    <property type="project" value="InterPro"/>
</dbReference>
<feature type="binding site" description="covalent" evidence="14">
    <location>
        <position position="474"/>
    </location>
    <ligand>
        <name>heme c</name>
        <dbReference type="ChEBI" id="CHEBI:61717"/>
    </ligand>
</feature>
<dbReference type="InterPro" id="IPR027387">
    <property type="entry name" value="Cytb/b6-like_sf"/>
</dbReference>
<comment type="subunit">
    <text evidence="3 15">The main subunits of complex b-c1 are: cytochrome b, cytochrome c1 and the Rieske protein.</text>
</comment>
<dbReference type="Gene3D" id="1.20.810.10">
    <property type="entry name" value="Cytochrome Bc1 Complex, Chain C"/>
    <property type="match status" value="1"/>
</dbReference>
<feature type="binding site" description="covalent" evidence="14">
    <location>
        <position position="473"/>
    </location>
    <ligand>
        <name>heme c</name>
        <dbReference type="ChEBI" id="CHEBI:61717"/>
    </ligand>
</feature>
<dbReference type="GO" id="GO:0022904">
    <property type="term" value="P:respiratory electron transport chain"/>
    <property type="evidence" value="ECO:0007669"/>
    <property type="project" value="InterPro"/>
</dbReference>
<dbReference type="RefSeq" id="WP_305169566.1">
    <property type="nucleotide sequence ID" value="NZ_JAUUUU010000001.1"/>
</dbReference>
<feature type="transmembrane region" description="Helical" evidence="16">
    <location>
        <begin position="148"/>
        <end position="166"/>
    </location>
</feature>
<evidence type="ECO:0000256" key="6">
    <source>
        <dbReference type="ARBA" id="ARBA00022617"/>
    </source>
</evidence>
<dbReference type="PANTHER" id="PTHR19271:SF16">
    <property type="entry name" value="CYTOCHROME B"/>
    <property type="match status" value="1"/>
</dbReference>
<dbReference type="SUPFAM" id="SSF81342">
    <property type="entry name" value="Transmembrane di-heme cytochromes"/>
    <property type="match status" value="1"/>
</dbReference>
<evidence type="ECO:0000256" key="16">
    <source>
        <dbReference type="SAM" id="Phobius"/>
    </source>
</evidence>
<keyword evidence="6 14" id="KW-0349">Heme</keyword>
<feature type="transmembrane region" description="Helical" evidence="16">
    <location>
        <begin position="310"/>
        <end position="329"/>
    </location>
</feature>
<dbReference type="PRINTS" id="PR00603">
    <property type="entry name" value="CYTOCHROMEC1"/>
</dbReference>
<name>A0AAW8B3D4_9GAMM</name>
<keyword evidence="11 16" id="KW-1133">Transmembrane helix</keyword>
<gene>
    <name evidence="19" type="ORF">Q8A57_03645</name>
</gene>
<feature type="transmembrane region" description="Helical" evidence="16">
    <location>
        <begin position="341"/>
        <end position="360"/>
    </location>
</feature>
<evidence type="ECO:0000256" key="3">
    <source>
        <dbReference type="ARBA" id="ARBA00011649"/>
    </source>
</evidence>
<keyword evidence="20" id="KW-1185">Reference proteome</keyword>
<feature type="transmembrane region" description="Helical" evidence="16">
    <location>
        <begin position="650"/>
        <end position="667"/>
    </location>
</feature>
<dbReference type="PROSITE" id="PS51003">
    <property type="entry name" value="CYTB_CTER"/>
    <property type="match status" value="1"/>
</dbReference>
<dbReference type="SUPFAM" id="SSF81648">
    <property type="entry name" value="a domain/subunit of cytochrome bc1 complex (Ubiquinol-cytochrome c reductase)"/>
    <property type="match status" value="1"/>
</dbReference>
<comment type="function">
    <text evidence="1 15">Component of the ubiquinol-cytochrome c reductase complex (complex III or cytochrome b-c1 complex), which is a respiratory chain that generates an electrochemical potential coupled to ATP synthesis.</text>
</comment>
<dbReference type="Pfam" id="PF00033">
    <property type="entry name" value="Cytochrome_B"/>
    <property type="match status" value="1"/>
</dbReference>
<evidence type="ECO:0000259" key="18">
    <source>
        <dbReference type="PROSITE" id="PS51003"/>
    </source>
</evidence>
<dbReference type="GO" id="GO:0016491">
    <property type="term" value="F:oxidoreductase activity"/>
    <property type="evidence" value="ECO:0007669"/>
    <property type="project" value="InterPro"/>
</dbReference>
<evidence type="ECO:0000256" key="5">
    <source>
        <dbReference type="ARBA" id="ARBA00022448"/>
    </source>
</evidence>
<dbReference type="GO" id="GO:0009055">
    <property type="term" value="F:electron transfer activity"/>
    <property type="evidence" value="ECO:0007669"/>
    <property type="project" value="InterPro"/>
</dbReference>
<dbReference type="GO" id="GO:0046872">
    <property type="term" value="F:metal ion binding"/>
    <property type="evidence" value="ECO:0007669"/>
    <property type="project" value="UniProtKB-KW"/>
</dbReference>
<comment type="cofactor">
    <cofactor evidence="14">
        <name>heme c</name>
        <dbReference type="ChEBI" id="CHEBI:61717"/>
    </cofactor>
    <text evidence="14">Binds 1 heme c group covalently per subunit.</text>
</comment>
<dbReference type="InterPro" id="IPR036909">
    <property type="entry name" value="Cyt_c-like_dom_sf"/>
</dbReference>
<reference evidence="19" key="2">
    <citation type="submission" date="2023-08" db="EMBL/GenBank/DDBJ databases">
        <authorList>
            <person name="Luo J."/>
        </authorList>
    </citation>
    <scope>NUCLEOTIDE SEQUENCE</scope>
    <source>
        <strain evidence="19">DSM 25064</strain>
    </source>
</reference>
<dbReference type="EMBL" id="JAUUUU010000001">
    <property type="protein sequence ID" value="MDP1520054.1"/>
    <property type="molecule type" value="Genomic_DNA"/>
</dbReference>
<keyword evidence="9 14" id="KW-0479">Metal-binding</keyword>
<organism evidence="19 20">
    <name type="scientific">Porticoccus litoralis</name>
    <dbReference type="NCBI Taxonomy" id="434086"/>
    <lineage>
        <taxon>Bacteria</taxon>
        <taxon>Pseudomonadati</taxon>
        <taxon>Pseudomonadota</taxon>
        <taxon>Gammaproteobacteria</taxon>
        <taxon>Cellvibrionales</taxon>
        <taxon>Porticoccaceae</taxon>
        <taxon>Porticoccus</taxon>
    </lineage>
</organism>
<dbReference type="InterPro" id="IPR002326">
    <property type="entry name" value="Cyt_c1"/>
</dbReference>
<evidence type="ECO:0000313" key="19">
    <source>
        <dbReference type="EMBL" id="MDP1520054.1"/>
    </source>
</evidence>
<keyword evidence="10 15" id="KW-0249">Electron transport</keyword>
<dbReference type="InterPro" id="IPR016174">
    <property type="entry name" value="Di-haem_cyt_TM"/>
</dbReference>
<dbReference type="PROSITE" id="PS51002">
    <property type="entry name" value="CYTB_NTER"/>
    <property type="match status" value="1"/>
</dbReference>
<evidence type="ECO:0000256" key="7">
    <source>
        <dbReference type="ARBA" id="ARBA00022660"/>
    </source>
</evidence>
<feature type="transmembrane region" description="Helical" evidence="16">
    <location>
        <begin position="372"/>
        <end position="391"/>
    </location>
</feature>
<dbReference type="InterPro" id="IPR005798">
    <property type="entry name" value="Cyt_b/b6_C"/>
</dbReference>
<dbReference type="InterPro" id="IPR036150">
    <property type="entry name" value="Cyt_b/b6_C_sf"/>
</dbReference>
<keyword evidence="5 15" id="KW-0813">Transport</keyword>
<dbReference type="AlphaFoldDB" id="A0AAW8B3D4"/>
<evidence type="ECO:0000256" key="10">
    <source>
        <dbReference type="ARBA" id="ARBA00022982"/>
    </source>
</evidence>
<evidence type="ECO:0000256" key="9">
    <source>
        <dbReference type="ARBA" id="ARBA00022723"/>
    </source>
</evidence>
<dbReference type="PANTHER" id="PTHR19271">
    <property type="entry name" value="CYTOCHROME B"/>
    <property type="match status" value="1"/>
</dbReference>
<evidence type="ECO:0000256" key="4">
    <source>
        <dbReference type="ARBA" id="ARBA00013531"/>
    </source>
</evidence>
<dbReference type="SUPFAM" id="SSF46626">
    <property type="entry name" value="Cytochrome c"/>
    <property type="match status" value="1"/>
</dbReference>
<feature type="transmembrane region" description="Helical" evidence="16">
    <location>
        <begin position="82"/>
        <end position="101"/>
    </location>
</feature>
<dbReference type="InterPro" id="IPR048259">
    <property type="entry name" value="Cytochrome_b_N_euk/bac"/>
</dbReference>
<keyword evidence="8 15" id="KW-0812">Transmembrane</keyword>
<dbReference type="InterPro" id="IPR005797">
    <property type="entry name" value="Cyt_b/b6_N"/>
</dbReference>
<reference evidence="19" key="1">
    <citation type="journal article" date="2010" name="Int. J. Syst. Evol. Microbiol.">
        <title>Porticoccus litoralis gen. nov., sp. nov., a gammaproteobacterium isolated from the Yellow Sea.</title>
        <authorList>
            <person name="Oh H.M."/>
            <person name="Kim H."/>
            <person name="Kim K.M."/>
            <person name="Min G.S."/>
            <person name="Cho J.C."/>
        </authorList>
    </citation>
    <scope>NUCLEOTIDE SEQUENCE</scope>
    <source>
        <strain evidence="19">DSM 25064</strain>
    </source>
</reference>
<keyword evidence="13 16" id="KW-0472">Membrane</keyword>
<evidence type="ECO:0000259" key="17">
    <source>
        <dbReference type="PROSITE" id="PS51002"/>
    </source>
</evidence>
<comment type="similarity">
    <text evidence="15">Belongs to the cytochrome b family.</text>
</comment>
<dbReference type="GO" id="GO:0016020">
    <property type="term" value="C:membrane"/>
    <property type="evidence" value="ECO:0007669"/>
    <property type="project" value="UniProtKB-SubCell"/>
</dbReference>
<evidence type="ECO:0000256" key="14">
    <source>
        <dbReference type="PIRSR" id="PIRSR602326-1"/>
    </source>
</evidence>
<comment type="caution">
    <text evidence="19">The sequence shown here is derived from an EMBL/GenBank/DDBJ whole genome shotgun (WGS) entry which is preliminary data.</text>
</comment>
<comment type="subcellular location">
    <subcellularLocation>
        <location evidence="2">Membrane</location>
        <topology evidence="2">Multi-pass membrane protein</topology>
    </subcellularLocation>
</comment>
<feature type="transmembrane region" description="Helical" evidence="16">
    <location>
        <begin position="121"/>
        <end position="142"/>
    </location>
</feature>
<evidence type="ECO:0000256" key="1">
    <source>
        <dbReference type="ARBA" id="ARBA00002444"/>
    </source>
</evidence>
<dbReference type="CDD" id="cd00284">
    <property type="entry name" value="Cytochrome_b_N"/>
    <property type="match status" value="1"/>
</dbReference>
<evidence type="ECO:0000256" key="13">
    <source>
        <dbReference type="ARBA" id="ARBA00023136"/>
    </source>
</evidence>
<dbReference type="Proteomes" id="UP001178354">
    <property type="component" value="Unassembled WGS sequence"/>
</dbReference>
<keyword evidence="7 15" id="KW-0679">Respiratory chain</keyword>
<evidence type="ECO:0000256" key="15">
    <source>
        <dbReference type="RuleBase" id="RU003385"/>
    </source>
</evidence>
<evidence type="ECO:0000256" key="2">
    <source>
        <dbReference type="ARBA" id="ARBA00004141"/>
    </source>
</evidence>
<keyword evidence="12 14" id="KW-0408">Iron</keyword>